<keyword evidence="2" id="KW-0597">Phosphoprotein</keyword>
<dbReference type="InterPro" id="IPR014030">
    <property type="entry name" value="Ketoacyl_synth_N"/>
</dbReference>
<dbReference type="EMBL" id="BSFP01000027">
    <property type="protein sequence ID" value="GLL02946.1"/>
    <property type="molecule type" value="Genomic_DNA"/>
</dbReference>
<dbReference type="Pfam" id="PF00109">
    <property type="entry name" value="ketoacyl-synt"/>
    <property type="match status" value="3"/>
</dbReference>
<dbReference type="InterPro" id="IPR042104">
    <property type="entry name" value="PKS_dehydratase_sf"/>
</dbReference>
<dbReference type="SUPFAM" id="SSF51735">
    <property type="entry name" value="NAD(P)-binding Rossmann-fold domains"/>
    <property type="match status" value="4"/>
</dbReference>
<reference evidence="10" key="2">
    <citation type="submission" date="2023-01" db="EMBL/GenBank/DDBJ databases">
        <authorList>
            <person name="Sun Q."/>
            <person name="Evtushenko L."/>
        </authorList>
    </citation>
    <scope>NUCLEOTIDE SEQUENCE</scope>
    <source>
        <strain evidence="10">VKM Ac-1321</strain>
    </source>
</reference>
<dbReference type="SUPFAM" id="SSF52151">
    <property type="entry name" value="FabD/lysophospholipase-like"/>
    <property type="match status" value="3"/>
</dbReference>
<protein>
    <submittedName>
        <fullName evidence="10">Polyketide synthase</fullName>
    </submittedName>
</protein>
<keyword evidence="4" id="KW-0511">Multifunctional enzyme</keyword>
<dbReference type="Gene3D" id="1.10.1200.10">
    <property type="entry name" value="ACP-like"/>
    <property type="match status" value="3"/>
</dbReference>
<dbReference type="FunFam" id="3.40.366.10:FF:000002">
    <property type="entry name" value="Probable polyketide synthase 2"/>
    <property type="match status" value="2"/>
</dbReference>
<dbReference type="InterPro" id="IPR020807">
    <property type="entry name" value="PKS_DH"/>
</dbReference>
<feature type="region of interest" description="N-terminal hotdog fold" evidence="6">
    <location>
        <begin position="3545"/>
        <end position="3666"/>
    </location>
</feature>
<evidence type="ECO:0000256" key="2">
    <source>
        <dbReference type="ARBA" id="ARBA00022553"/>
    </source>
</evidence>
<dbReference type="InterPro" id="IPR049551">
    <property type="entry name" value="PKS_DH_C"/>
</dbReference>
<dbReference type="Pfam" id="PF21089">
    <property type="entry name" value="PKS_DH_N"/>
    <property type="match status" value="2"/>
</dbReference>
<evidence type="ECO:0000256" key="3">
    <source>
        <dbReference type="ARBA" id="ARBA00022679"/>
    </source>
</evidence>
<dbReference type="Gene3D" id="3.40.50.720">
    <property type="entry name" value="NAD(P)-binding Rossmann-like Domain"/>
    <property type="match status" value="2"/>
</dbReference>
<dbReference type="Pfam" id="PF16197">
    <property type="entry name" value="KAsynt_C_assoc"/>
    <property type="match status" value="3"/>
</dbReference>
<evidence type="ECO:0000256" key="4">
    <source>
        <dbReference type="ARBA" id="ARBA00023268"/>
    </source>
</evidence>
<evidence type="ECO:0000259" key="7">
    <source>
        <dbReference type="PROSITE" id="PS50075"/>
    </source>
</evidence>
<dbReference type="InterPro" id="IPR014043">
    <property type="entry name" value="Acyl_transferase_dom"/>
</dbReference>
<dbReference type="GO" id="GO:0004315">
    <property type="term" value="F:3-oxoacyl-[acyl-carrier-protein] synthase activity"/>
    <property type="evidence" value="ECO:0007669"/>
    <property type="project" value="InterPro"/>
</dbReference>
<feature type="domain" description="Ketosynthase family 3 (KS3)" evidence="8">
    <location>
        <begin position="4"/>
        <end position="417"/>
    </location>
</feature>
<feature type="domain" description="Carrier" evidence="7">
    <location>
        <begin position="2552"/>
        <end position="2632"/>
    </location>
</feature>
<comment type="caution">
    <text evidence="10">The sequence shown here is derived from an EMBL/GenBank/DDBJ whole genome shotgun (WGS) entry which is preliminary data.</text>
</comment>
<proteinExistence type="predicted"/>
<dbReference type="CDD" id="cd08956">
    <property type="entry name" value="KR_3_FAS_SDR_x"/>
    <property type="match status" value="2"/>
</dbReference>
<dbReference type="InterPro" id="IPR014031">
    <property type="entry name" value="Ketoacyl_synth_C"/>
</dbReference>
<feature type="domain" description="PKS/mFAS DH" evidence="9">
    <location>
        <begin position="3545"/>
        <end position="3811"/>
    </location>
</feature>
<dbReference type="PANTHER" id="PTHR43775">
    <property type="entry name" value="FATTY ACID SYNTHASE"/>
    <property type="match status" value="1"/>
</dbReference>
<dbReference type="InterPro" id="IPR032821">
    <property type="entry name" value="PKS_assoc"/>
</dbReference>
<dbReference type="Gene3D" id="3.10.129.110">
    <property type="entry name" value="Polyketide synthase dehydratase"/>
    <property type="match status" value="2"/>
</dbReference>
<feature type="active site" description="Proton donor; for dehydratase activity" evidence="6">
    <location>
        <position position="2050"/>
    </location>
</feature>
<dbReference type="SMART" id="SM00827">
    <property type="entry name" value="PKS_AT"/>
    <property type="match status" value="3"/>
</dbReference>
<feature type="domain" description="Carrier" evidence="7">
    <location>
        <begin position="4225"/>
        <end position="4303"/>
    </location>
</feature>
<dbReference type="SMART" id="SM00823">
    <property type="entry name" value="PKS_PP"/>
    <property type="match status" value="3"/>
</dbReference>
<gene>
    <name evidence="10" type="ORF">GCM10017581_046880</name>
</gene>
<dbReference type="Pfam" id="PF00550">
    <property type="entry name" value="PP-binding"/>
    <property type="match status" value="3"/>
</dbReference>
<reference evidence="10" key="1">
    <citation type="journal article" date="2014" name="Int. J. Syst. Evol. Microbiol.">
        <title>Complete genome sequence of Corynebacterium casei LMG S-19264T (=DSM 44701T), isolated from a smear-ripened cheese.</title>
        <authorList>
            <consortium name="US DOE Joint Genome Institute (JGI-PGF)"/>
            <person name="Walter F."/>
            <person name="Albersmeier A."/>
            <person name="Kalinowski J."/>
            <person name="Ruckert C."/>
        </authorList>
    </citation>
    <scope>NUCLEOTIDE SEQUENCE</scope>
    <source>
        <strain evidence="10">VKM Ac-1321</strain>
    </source>
</reference>
<name>A0A9W6KME9_9ACTN</name>
<dbReference type="Pfam" id="PF14765">
    <property type="entry name" value="PS-DH"/>
    <property type="match status" value="2"/>
</dbReference>
<dbReference type="SUPFAM" id="SSF47336">
    <property type="entry name" value="ACP-like"/>
    <property type="match status" value="3"/>
</dbReference>
<dbReference type="Gene3D" id="3.40.366.10">
    <property type="entry name" value="Malonyl-Coenzyme A Acyl Carrier Protein, domain 2"/>
    <property type="match status" value="3"/>
</dbReference>
<feature type="region of interest" description="C-terminal hotdog fold" evidence="6">
    <location>
        <begin position="3677"/>
        <end position="3811"/>
    </location>
</feature>
<dbReference type="PROSITE" id="PS52019">
    <property type="entry name" value="PKS_MFAS_DH"/>
    <property type="match status" value="2"/>
</dbReference>
<dbReference type="Gene3D" id="3.30.70.3290">
    <property type="match status" value="3"/>
</dbReference>
<dbReference type="SUPFAM" id="SSF53901">
    <property type="entry name" value="Thiolase-like"/>
    <property type="match status" value="3"/>
</dbReference>
<evidence type="ECO:0000259" key="8">
    <source>
        <dbReference type="PROSITE" id="PS52004"/>
    </source>
</evidence>
<dbReference type="InterPro" id="IPR013968">
    <property type="entry name" value="PKS_KR"/>
</dbReference>
<dbReference type="InterPro" id="IPR016035">
    <property type="entry name" value="Acyl_Trfase/lysoPLipase"/>
</dbReference>
<feature type="active site" description="Proton acceptor; for dehydratase activity" evidence="6">
    <location>
        <position position="1895"/>
    </location>
</feature>
<dbReference type="InterPro" id="IPR001227">
    <property type="entry name" value="Ac_transferase_dom_sf"/>
</dbReference>
<dbReference type="FunFam" id="1.10.1200.10:FF:000007">
    <property type="entry name" value="Probable polyketide synthase pks17"/>
    <property type="match status" value="1"/>
</dbReference>
<feature type="active site" description="Proton donor; for dehydratase activity" evidence="6">
    <location>
        <position position="3736"/>
    </location>
</feature>
<dbReference type="SMART" id="SM00826">
    <property type="entry name" value="PKS_DH"/>
    <property type="match status" value="2"/>
</dbReference>
<dbReference type="GO" id="GO:0006633">
    <property type="term" value="P:fatty acid biosynthetic process"/>
    <property type="evidence" value="ECO:0007669"/>
    <property type="project" value="InterPro"/>
</dbReference>
<evidence type="ECO:0000259" key="9">
    <source>
        <dbReference type="PROSITE" id="PS52019"/>
    </source>
</evidence>
<evidence type="ECO:0000313" key="10">
    <source>
        <dbReference type="EMBL" id="GLL02946.1"/>
    </source>
</evidence>
<dbReference type="Pfam" id="PF00698">
    <property type="entry name" value="Acyl_transf_1"/>
    <property type="match status" value="3"/>
</dbReference>
<dbReference type="PROSITE" id="PS52004">
    <property type="entry name" value="KS3_2"/>
    <property type="match status" value="3"/>
</dbReference>
<feature type="region of interest" description="C-terminal hotdog fold" evidence="6">
    <location>
        <begin position="1992"/>
        <end position="2130"/>
    </location>
</feature>
<dbReference type="InterPro" id="IPR009081">
    <property type="entry name" value="PP-bd_ACP"/>
</dbReference>
<dbReference type="InterPro" id="IPR049900">
    <property type="entry name" value="PKS_mFAS_DH"/>
</dbReference>
<dbReference type="Pfam" id="PF08659">
    <property type="entry name" value="KR"/>
    <property type="match status" value="2"/>
</dbReference>
<dbReference type="InterPro" id="IPR036736">
    <property type="entry name" value="ACP-like_sf"/>
</dbReference>
<evidence type="ECO:0000313" key="11">
    <source>
        <dbReference type="Proteomes" id="UP001143480"/>
    </source>
</evidence>
<dbReference type="InterPro" id="IPR055123">
    <property type="entry name" value="SpnB-like_Rossmann"/>
</dbReference>
<dbReference type="GO" id="GO:0031177">
    <property type="term" value="F:phosphopantetheine binding"/>
    <property type="evidence" value="ECO:0007669"/>
    <property type="project" value="InterPro"/>
</dbReference>
<dbReference type="PROSITE" id="PS00012">
    <property type="entry name" value="PHOSPHOPANTETHEINE"/>
    <property type="match status" value="3"/>
</dbReference>
<dbReference type="InterPro" id="IPR016036">
    <property type="entry name" value="Malonyl_transacylase_ACP-bd"/>
</dbReference>
<keyword evidence="11" id="KW-1185">Reference proteome</keyword>
<dbReference type="Pfam" id="PF22953">
    <property type="entry name" value="SpnB_Rossmann"/>
    <property type="match status" value="2"/>
</dbReference>
<dbReference type="FunFam" id="3.40.47.10:FF:000019">
    <property type="entry name" value="Polyketide synthase type I"/>
    <property type="match status" value="2"/>
</dbReference>
<keyword evidence="3" id="KW-0808">Transferase</keyword>
<dbReference type="InterPro" id="IPR020841">
    <property type="entry name" value="PKS_Beta-ketoAc_synthase_dom"/>
</dbReference>
<feature type="domain" description="Carrier" evidence="7">
    <location>
        <begin position="891"/>
        <end position="966"/>
    </location>
</feature>
<dbReference type="PANTHER" id="PTHR43775:SF51">
    <property type="entry name" value="INACTIVE PHENOLPHTHIOCEROL SYNTHESIS POLYKETIDE SYNTHASE TYPE I PKS1-RELATED"/>
    <property type="match status" value="1"/>
</dbReference>
<dbReference type="Pfam" id="PF02801">
    <property type="entry name" value="Ketoacyl-synt_C"/>
    <property type="match status" value="3"/>
</dbReference>
<dbReference type="GO" id="GO:0004312">
    <property type="term" value="F:fatty acid synthase activity"/>
    <property type="evidence" value="ECO:0007669"/>
    <property type="project" value="TreeGrafter"/>
</dbReference>
<dbReference type="SMART" id="SM00822">
    <property type="entry name" value="PKS_KR"/>
    <property type="match status" value="2"/>
</dbReference>
<feature type="domain" description="PKS/mFAS DH" evidence="9">
    <location>
        <begin position="1863"/>
        <end position="2130"/>
    </location>
</feature>
<dbReference type="InterPro" id="IPR006162">
    <property type="entry name" value="Ppantetheine_attach_site"/>
</dbReference>
<dbReference type="SUPFAM" id="SSF55048">
    <property type="entry name" value="Probable ACP-binding domain of malonyl-CoA ACP transacylase"/>
    <property type="match status" value="3"/>
</dbReference>
<dbReference type="InterPro" id="IPR016039">
    <property type="entry name" value="Thiolase-like"/>
</dbReference>
<feature type="active site" description="Proton acceptor; for dehydratase activity" evidence="6">
    <location>
        <position position="3576"/>
    </location>
</feature>
<sequence>MDDMSGFAIIGVSCRLPQADGPDAFWRLLRAGVDAVGHSDGERWRRDEPGESGRRPGGYLDRVDGFDAEFFGISPLEAVELDPQQRLMLELAWAALEDAAIVPATVAGRPAGVFVGAMSGDYAALLDARGPGAANRHTLPGAARGVIANRVSYALGLTGPSITVDAAQASSAVAVHLACESLRRGESELALAGGVNLIIGAAGAARADAFGALSPTGRCRTFDADADGFVRGEGGGFVVLKPLDAALADGDRIYCVVAGSAVNNDGATPGLTVPSAAAQEEVLRRAYASAGVDPGSVQYVELHGTGTRVGDPIEAAALGGALGSVRQTPLPVGSVKTNIGHLEGAAGLAGLLKVALSIRHRELPPSLHFRSPAVDLEPLRLRVQAELTGWPRPSAPLVAGVSSFGMGGTNCHLVVTDAPSPEAPVAEASAALWQLSARTPAALRDQARRLRAHLDSHPDASPARVAWTLANHRTAFAHRAVVLGPDLLGGLDALAGGAPGGNLIRGAAHPAPAVAALFTGQGSQYPALGRGLAAADPVFAAAFDAAVQQLDRHLAGGVDVPLRDVLAAAPGSEIAALVHLTVYTQAALFAVETALYRALEHRGVRPAVLVGHSVGEIAAAHVAGVLSLADAARLVAARGRLMQALPSGGAMVAVRLPEAEITLPAGVDLAAVNGPHSVVVSGDAAAVLALADGWRAAGLKVKRLQVSHAFHSARMEPMLEEFRAVARALTYAPPQTPVISNVTGRLAAPEELTDPDYWVRHVRATVRFADGVRAARAHGAGVFLELGPSALTAMAEESLDGDAVLVAAFRGTDGEADAVVSALARLFVNGVAVDWGLAPAAPVDLPAYAFQHQRFWPGNIPADGPVDALADACGDASPDASGRRAPAAAVAGLLDTVRAHVAAVLGHADAAAVDPARTFKELGLDSLGGVALRDSLAASTGLRLPTGLTYSHPTPAAVTELLEGLGDGPLAPPARPAAPPADEPLAIVGMACRYPGGADTPEALWDLVAGERDAIGPFPAGRGWDTAALFDDDPEAPGTSYAREGGFLYDADRFDAAFFGISPREALAMDPQQRLLLETAWEALERAGIAPASLRGTDGGVFVGAVAQEYGPRLAEAPAGVDGYLLTGNTASVASGRIAYTLGLTGPAVTVDTACSSSLVAVHLAAQALRHGECGLVLAAGASIMSTPGMFVEFSRQRGLAPDGRSKAFAAAADGTSWAEGVGVLVLERLGDAERNGHPVLALLRGSAINQDGASNGLTAPNGRSQERVIARALAAAGLAPRDVDAVEAHGTGTALGDPIEAEALIAAYGADRPDGRPLWLGSLKSNIGHTQAAAGIGGVIKMVEALRHERLPATLHAADPSPHVDWARGVSLLATARPWPGGSHVRRAGVSSFGISGTNAHVILEEAAPRPVAAEPDTAVVPLVLSARTPGALRALATALAGTDAGTGATAAALIRTRSPFERRAVAVVGSRDAAAAALTAIAADAPAPGVVLGTADVSGKVAFVFPGQGSQWAGMAAELLDTEPVFARAIDDCAAAMAPHADWDLHAVLRSAPGAASLDRVDVVQPALFAVMVSLAALWRSYGVHPDAVVGHSQGEIAAAYVAGALSLPDAARIVTLRSRALTNVAGGGGLMSVARPATQVALDIADRPGRLNVATVNGPGATVVAGDVAALDELQARYEADGVRARRIPVDYASHSPHVEAVRDEMFATLGGLEPRECAVAYYSCVTGAPIDGSALDTGYWYRNVRETVRFYDATRALVADGYRVFVECSPHPVLTGAVQETVEEATAEPALVLGSLRRNEGGPARMLLSLAEASVRGVAVDWSPALPAATAPVALPTYPFQRARYWLGAPARAHTSAAHPLLGALVAPAGEDRVVAAGRVSLRDLPWLADHAVAGTVVLPGAAFTDLALCAAARVGCSRLAELTVREPLVLAADGAVEIQVCVGPADVDGRREVGVQARGDGDWVTHAAGVAVAASGPGQTVSARPRGAEVDAGEVYAGLLADGYEYGPAFQTLRRAWRGDVGEAFGEVRVDGDAAGFALHPALLDGALHVLRLTGALGADARGRVLLPFAWTDVQLFATGATAVRVHVRAGAGDAVRLMLTAPDGSPVAEIGGLVLRPGSFGEQLFTVDWTPLEERPGGAVNVAPAFPGVDEWAASRALGQLQDWLAADPAADEQLVIVTHGAVDAPGTPAIHPSAASVWGLVRAAQLEHPGRIVLLDTTSPAAVAPAVTSVLPGALAQGETQIAVRDGRAYVPRLVRTGPASDVTGAFGDGTVLITGGTGTLGAIVAEHLVTRHGVRHLLLAGRRGLDAPGADALRDRLTALGASCTVAACDVGDRQDVAALLRGVPADRPLTGVVHAAGTLEDGVVATLDAERLDAALRVKADGAQYLDELTRDAPPVAFVLFSSVVGTLGNSGQAAYAAANAYLDALALRRRRSGRPAVSLAWGLWAEASGLTGHLDRRDVDRLARTGVGALTTDEALRMLDAALAAGPATVVPARLDLAAVRADAATAGVPPLLRGLVRTPRAVAADSGGDDLTKLTPQGRAAFVRDLVRAQVEAVLGHAGGDPDGGGDLDDGRAFKELGFDSLTAVDLRNRLNAATGLRLGPTLIFDFPTPRALTAELLRRIDGAQSQAPGAAAPAVDASEPIAIIGIGCHYPGGVHSAADLWRLVDEGRDVIGEFPADRGWNVEELYHPDPEHAGTSYTRRGGFLPDAADFDAGFFGMSPREALATDPQQRRLLEVAWEAVERAGIAPDSLRGTATGVFAGVMYGDYGGRLRRAPEDVEGYLRNGSHGSVASGRIAYALGLEGPAVTVDTACSSSLVALHLAAQALRSGECTLALAGGVTVMATPQTFVEFSRQRGLAADGTCKPFAAAADGTAFSEGAALLLVERLADARRNGHPVLAVLRGSAINQDGASNGLTAPNGPAQQRVIRAALAAAGLSAADVDAVEAHGTGTTLGDPIEAEALIATYGAGRPADRPLWLGSIKSNLGHTQAAAGAAGVIKMIEAMRHGVLPRTLHVDAPSPHVDWSGGSVELLTAPTAWPAAGRPRRAAVSSFGVSGTNAHVILELPETGPAPATATGVLPLVLTARSEEALRARAARLHAHLRERPELEPAAVARALARTPLSLAHRAVVTGADRAGLLGSLAALADGGADEGVLQGTAGRDPGGVVFVFPGQGSQWTGMAAELLATEPVFARRVAECAAAMAPHIDWDLPAVLRGDDGAAGLDRVDVVQPALFAMMVSLAELWRAYGVRPAAVIGHSQGEIAAACVAGALTLEDAARVVCRRSRAIVALAGTGGMASVPRPAAKVAALLAPWGARLSVAAVNGPASTVVAGEAGALGELVERCVADGVRARTIPVDYASHCATVEAVRDEVLAALAPIRPVSAAVPFYSTVTGAPIDTAGLDAAYWYTNLRRTVRFEDATRAALAAGHRLVLEVSPHPVLTVGVQETAEAAGVAATALESLRRGEGGRERLVRAFGRAYAAGAALDWAAFLGAGAASELAEPLPTYPFEHRRYWLDAPPATDVRAAGLDPAGHPLLGAATALPDGGCLFTGRIEPGTHPWPADHAVFGVALLPGTAFAELAAFAAARTGAGAVDELTLQAPLPFGRTAVRLQVLVGAADGEQRRTVLIRTCPDTAEARWTVHATGSLGPAPAPAWTGTQWPPAGADLVPLDGFYDALAGRGIGYGPLFQGLAAAWRRGEEVFAEVALPEGLDAGAFAVHPALLDAVLHPIFLLREPETGVPLPFVWTAVAINPSGARRVRVRMRRDGDAVAVDVADTDGRAVAAIGGLEVRPIAPDQLRPSGAVTHDDLLELVWSPVTAAGRRTEPHTGTAEVIDVFEVSGTDPLTAVTAALRAVQAALAAERPGRLAIVTRRAVAVRPDEPIEDLAAAAVWGLVRSAQSEHPDRFVLVDTDTDIGTDTGINAGTDVRAAVATGEAQLAIRGDAVLAPRLTKVTTTGAERPVPFDSDGTVLITGGTGTLGAILAEHLVTRHGVRRLLLVSRRGPDAPGAADLRERLAAQGATVTAVACDITDPAQLDALLAEHPVRAVVHAAATLDDATVANLTPEQVARTFAAKVRAAEHLDRATGDLTHFILYSSIAATIGNPGQAGYAAANAYLDALAHRRRSTGRPGTSIAWGLWAESSALTAAHADRLARRDLTPIPTGQALYLFDTAITTGKPHQVAAVMRPRPAAPTGARAATRSLDGLQTLSPAEQEEAVLQAVVSQVAGVLGHAPGERIDAERGFLDLGFDSLTAVELRNRLGTLARLRLPATVVFDHPTPLLLARHLRGRLLPQEEITARPMLAALDRLEAGLTELPGTDRLALSLRLREFMKRLDPAGDTGTDRLDEASDDEVFALIDNELGVS</sequence>
<dbReference type="InterPro" id="IPR020806">
    <property type="entry name" value="PKS_PP-bd"/>
</dbReference>
<dbReference type="CDD" id="cd00833">
    <property type="entry name" value="PKS"/>
    <property type="match status" value="3"/>
</dbReference>
<dbReference type="Gene3D" id="3.40.47.10">
    <property type="match status" value="3"/>
</dbReference>
<dbReference type="InterPro" id="IPR018201">
    <property type="entry name" value="Ketoacyl_synth_AS"/>
</dbReference>
<dbReference type="SMART" id="SM01294">
    <property type="entry name" value="PKS_PP_betabranch"/>
    <property type="match status" value="2"/>
</dbReference>
<dbReference type="Proteomes" id="UP001143480">
    <property type="component" value="Unassembled WGS sequence"/>
</dbReference>
<accession>A0A9W6KME9</accession>
<keyword evidence="1" id="KW-0596">Phosphopantetheine</keyword>
<evidence type="ECO:0000256" key="6">
    <source>
        <dbReference type="PROSITE-ProRule" id="PRU01363"/>
    </source>
</evidence>
<feature type="domain" description="Ketosynthase family 3 (KS3)" evidence="8">
    <location>
        <begin position="2650"/>
        <end position="3076"/>
    </location>
</feature>
<organism evidence="10 11">
    <name type="scientific">Dactylosporangium matsuzakiense</name>
    <dbReference type="NCBI Taxonomy" id="53360"/>
    <lineage>
        <taxon>Bacteria</taxon>
        <taxon>Bacillati</taxon>
        <taxon>Actinomycetota</taxon>
        <taxon>Actinomycetes</taxon>
        <taxon>Micromonosporales</taxon>
        <taxon>Micromonosporaceae</taxon>
        <taxon>Dactylosporangium</taxon>
    </lineage>
</organism>
<evidence type="ECO:0000256" key="1">
    <source>
        <dbReference type="ARBA" id="ARBA00022450"/>
    </source>
</evidence>
<dbReference type="PROSITE" id="PS50075">
    <property type="entry name" value="CARRIER"/>
    <property type="match status" value="3"/>
</dbReference>
<dbReference type="InterPro" id="IPR049552">
    <property type="entry name" value="PKS_DH_N"/>
</dbReference>
<dbReference type="SMART" id="SM00825">
    <property type="entry name" value="PKS_KS"/>
    <property type="match status" value="3"/>
</dbReference>
<dbReference type="PROSITE" id="PS00606">
    <property type="entry name" value="KS3_1"/>
    <property type="match status" value="2"/>
</dbReference>
<feature type="region of interest" description="N-terminal hotdog fold" evidence="6">
    <location>
        <begin position="1863"/>
        <end position="1983"/>
    </location>
</feature>
<keyword evidence="5" id="KW-0012">Acyltransferase</keyword>
<dbReference type="InterPro" id="IPR036291">
    <property type="entry name" value="NAD(P)-bd_dom_sf"/>
</dbReference>
<evidence type="ECO:0000256" key="5">
    <source>
        <dbReference type="ARBA" id="ARBA00023315"/>
    </source>
</evidence>
<dbReference type="InterPro" id="IPR050091">
    <property type="entry name" value="PKS_NRPS_Biosynth_Enz"/>
</dbReference>
<dbReference type="InterPro" id="IPR057326">
    <property type="entry name" value="KR_dom"/>
</dbReference>
<feature type="domain" description="Ketosynthase family 3 (KS3)" evidence="8">
    <location>
        <begin position="982"/>
        <end position="1407"/>
    </location>
</feature>